<accession>A0ACC3DI29</accession>
<organism evidence="1 2">
    <name type="scientific">Coniosporium uncinatum</name>
    <dbReference type="NCBI Taxonomy" id="93489"/>
    <lineage>
        <taxon>Eukaryota</taxon>
        <taxon>Fungi</taxon>
        <taxon>Dikarya</taxon>
        <taxon>Ascomycota</taxon>
        <taxon>Pezizomycotina</taxon>
        <taxon>Dothideomycetes</taxon>
        <taxon>Dothideomycetes incertae sedis</taxon>
        <taxon>Coniosporium</taxon>
    </lineage>
</organism>
<evidence type="ECO:0000313" key="2">
    <source>
        <dbReference type="Proteomes" id="UP001186974"/>
    </source>
</evidence>
<gene>
    <name evidence="1" type="ORF">LTS18_013611</name>
</gene>
<sequence length="226" mass="24055">MNYGDGFSLAATVNAYGTSSLNTHQGSMSRVLSTSRSALPSNGHIHPGRLALINGPDVHEESAVSQGEGTATKRVTKANLTPLGPRKGLRAAHTAPSHHDIADAGSVLQPHGYVQSKENQGFAPAPHTQEVLQHPDTNSVIIRRAGASAAMAPEQVIRRGGDASHTNVVSASRSSQRSRKTNKIFHWGVSFIDLTEYDTPYDFGSGQPLPPSRSSKPKDRPVKARA</sequence>
<feature type="non-terminal residue" evidence="1">
    <location>
        <position position="226"/>
    </location>
</feature>
<evidence type="ECO:0000313" key="1">
    <source>
        <dbReference type="EMBL" id="KAK3076212.1"/>
    </source>
</evidence>
<comment type="caution">
    <text evidence="1">The sequence shown here is derived from an EMBL/GenBank/DDBJ whole genome shotgun (WGS) entry which is preliminary data.</text>
</comment>
<dbReference type="Proteomes" id="UP001186974">
    <property type="component" value="Unassembled WGS sequence"/>
</dbReference>
<dbReference type="EMBL" id="JAWDJW010004227">
    <property type="protein sequence ID" value="KAK3076212.1"/>
    <property type="molecule type" value="Genomic_DNA"/>
</dbReference>
<reference evidence="1" key="1">
    <citation type="submission" date="2024-09" db="EMBL/GenBank/DDBJ databases">
        <title>Black Yeasts Isolated from many extreme environments.</title>
        <authorList>
            <person name="Coleine C."/>
            <person name="Stajich J.E."/>
            <person name="Selbmann L."/>
        </authorList>
    </citation>
    <scope>NUCLEOTIDE SEQUENCE</scope>
    <source>
        <strain evidence="1">CCFEE 5737</strain>
    </source>
</reference>
<proteinExistence type="predicted"/>
<name>A0ACC3DI29_9PEZI</name>
<keyword evidence="2" id="KW-1185">Reference proteome</keyword>
<protein>
    <submittedName>
        <fullName evidence="1">Uncharacterized protein</fullName>
    </submittedName>
</protein>